<feature type="domain" description="Heterokaryon incompatibility" evidence="1">
    <location>
        <begin position="63"/>
        <end position="223"/>
    </location>
</feature>
<dbReference type="VEuPathDB" id="FungiDB:BTJ68_12405"/>
<dbReference type="PANTHER" id="PTHR24148">
    <property type="entry name" value="ANKYRIN REPEAT DOMAIN-CONTAINING PROTEIN 39 HOMOLOG-RELATED"/>
    <property type="match status" value="1"/>
</dbReference>
<reference evidence="2 3" key="1">
    <citation type="journal article" date="2018" name="BMC Genomics">
        <title>Genomic evidence for intraspecific hybridization in a clonal and extremely halotolerant yeast.</title>
        <authorList>
            <person name="Gostincar C."/>
            <person name="Stajich J.E."/>
            <person name="Zupancic J."/>
            <person name="Zalar P."/>
            <person name="Gunde-Cimerman N."/>
        </authorList>
    </citation>
    <scope>NUCLEOTIDE SEQUENCE [LARGE SCALE GENOMIC DNA]</scope>
    <source>
        <strain evidence="2 3">EXF-562</strain>
    </source>
</reference>
<organism evidence="2 3">
    <name type="scientific">Hortaea werneckii</name>
    <name type="common">Black yeast</name>
    <name type="synonym">Cladosporium werneckii</name>
    <dbReference type="NCBI Taxonomy" id="91943"/>
    <lineage>
        <taxon>Eukaryota</taxon>
        <taxon>Fungi</taxon>
        <taxon>Dikarya</taxon>
        <taxon>Ascomycota</taxon>
        <taxon>Pezizomycotina</taxon>
        <taxon>Dothideomycetes</taxon>
        <taxon>Dothideomycetidae</taxon>
        <taxon>Mycosphaerellales</taxon>
        <taxon>Teratosphaeriaceae</taxon>
        <taxon>Hortaea</taxon>
    </lineage>
</organism>
<dbReference type="Pfam" id="PF06985">
    <property type="entry name" value="HET"/>
    <property type="match status" value="1"/>
</dbReference>
<dbReference type="Pfam" id="PF26639">
    <property type="entry name" value="Het-6_barrel"/>
    <property type="match status" value="1"/>
</dbReference>
<evidence type="ECO:0000313" key="3">
    <source>
        <dbReference type="Proteomes" id="UP000280598"/>
    </source>
</evidence>
<name>A0A3M7HCW1_HORWE</name>
<dbReference type="Proteomes" id="UP000280598">
    <property type="component" value="Unassembled WGS sequence"/>
</dbReference>
<evidence type="ECO:0000259" key="1">
    <source>
        <dbReference type="Pfam" id="PF06985"/>
    </source>
</evidence>
<accession>A0A3M7HCW1</accession>
<gene>
    <name evidence="2" type="ORF">D0860_03579</name>
</gene>
<dbReference type="AlphaFoldDB" id="A0A3M7HCW1"/>
<dbReference type="PANTHER" id="PTHR24148:SF64">
    <property type="entry name" value="HETEROKARYON INCOMPATIBILITY DOMAIN-CONTAINING PROTEIN"/>
    <property type="match status" value="1"/>
</dbReference>
<dbReference type="InterPro" id="IPR052895">
    <property type="entry name" value="HetReg/Transcr_Mod"/>
</dbReference>
<proteinExistence type="predicted"/>
<dbReference type="EMBL" id="QWIS01000057">
    <property type="protein sequence ID" value="RMZ10997.1"/>
    <property type="molecule type" value="Genomic_DNA"/>
</dbReference>
<sequence>MDLVQNRHGAAQGFWPLDRGSIWKPLDKEKREIRIILLQPSDGEDDALYADLEIVSLYSKPEYKAISYVWGDPSDTTDMFLNGSKVKITKSLGAALRRFRDSSDLVALWADAVCINQEDFQERSDQVRIMGKIYAAAVQVNVWLGRLSDRGWHDALYSFLEAQDLPRTDEVFQQRESFFEYLFSQVVENINIGTHPLGLDQWSAWLQQLSCSPWFLRRWIVQEVALARFTIFFSGKHSCTQDALCSILDHVPGLTLRHPQYLTLLFTAYTPIFAALQAKRRASTADFCELMMGFHHLDCQNDLDRVYSLLGLSTTVSDFPIDYQRTVEEVYVDLATKCIAEEGPEGIFISSTCGEKSSKLPSWVPDWRGGFVPYQIVSFKQARLHAACSLRFRGVNFKSYLEDDRGKLRISALIIDRLDTLFTTFSDFENLEACKEGKEVKGLRLKISQQWQGFFQNVKEFLLQMVCCNAGWERISRSRKITPANLGKVEGLEKAIADAVRHKNDLPSASDTVTLESCRARTQLFLTTSGRLGHASVGVEEGDLVAVFPSCKIPFIIRSAEYMAEHRSFKLISPCYVHGIMAGEALLAGVIVKAKAEESKSLAEAVASDFNSLLLELADKYSLDLFEEIVLV</sequence>
<dbReference type="InterPro" id="IPR010730">
    <property type="entry name" value="HET"/>
</dbReference>
<protein>
    <recommendedName>
        <fullName evidence="1">Heterokaryon incompatibility domain-containing protein</fullName>
    </recommendedName>
</protein>
<evidence type="ECO:0000313" key="2">
    <source>
        <dbReference type="EMBL" id="RMZ10997.1"/>
    </source>
</evidence>
<comment type="caution">
    <text evidence="2">The sequence shown here is derived from an EMBL/GenBank/DDBJ whole genome shotgun (WGS) entry which is preliminary data.</text>
</comment>